<evidence type="ECO:0000256" key="6">
    <source>
        <dbReference type="ARBA" id="ARBA00023136"/>
    </source>
</evidence>
<dbReference type="PROSITE" id="PS50283">
    <property type="entry name" value="NA_SOLUT_SYMP_3"/>
    <property type="match status" value="1"/>
</dbReference>
<reference evidence="10 11" key="1">
    <citation type="submission" date="2024-06" db="EMBL/GenBank/DDBJ databases">
        <authorList>
            <person name="Kraege A."/>
            <person name="Thomma B."/>
        </authorList>
    </citation>
    <scope>NUCLEOTIDE SEQUENCE [LARGE SCALE GENOMIC DNA]</scope>
</reference>
<dbReference type="CDD" id="cd11476">
    <property type="entry name" value="SLC5sbd_DUR3"/>
    <property type="match status" value="1"/>
</dbReference>
<feature type="transmembrane region" description="Helical" evidence="9">
    <location>
        <begin position="357"/>
        <end position="378"/>
    </location>
</feature>
<comment type="subcellular location">
    <subcellularLocation>
        <location evidence="1">Membrane</location>
        <topology evidence="1">Multi-pass membrane protein</topology>
    </subcellularLocation>
</comment>
<feature type="transmembrane region" description="Helical" evidence="9">
    <location>
        <begin position="442"/>
        <end position="464"/>
    </location>
</feature>
<keyword evidence="11" id="KW-1185">Reference proteome</keyword>
<evidence type="ECO:0000313" key="10">
    <source>
        <dbReference type="EMBL" id="CAL5229273.1"/>
    </source>
</evidence>
<keyword evidence="6 9" id="KW-0472">Membrane</keyword>
<dbReference type="InterPro" id="IPR001734">
    <property type="entry name" value="Na/solute_symporter"/>
</dbReference>
<accession>A0ABP1GHQ1</accession>
<dbReference type="PANTHER" id="PTHR46154:SF4">
    <property type="entry name" value="UREA ACTIVE TRANSPORTER"/>
    <property type="match status" value="1"/>
</dbReference>
<feature type="transmembrane region" description="Helical" evidence="9">
    <location>
        <begin position="80"/>
        <end position="99"/>
    </location>
</feature>
<feature type="transmembrane region" description="Helical" evidence="9">
    <location>
        <begin position="216"/>
        <end position="234"/>
    </location>
</feature>
<evidence type="ECO:0000256" key="1">
    <source>
        <dbReference type="ARBA" id="ARBA00004141"/>
    </source>
</evidence>
<comment type="similarity">
    <text evidence="2 7">Belongs to the sodium:solute symporter (SSF) (TC 2.A.21) family.</text>
</comment>
<name>A0ABP1GHQ1_9CHLO</name>
<organism evidence="10 11">
    <name type="scientific">Coccomyxa viridis</name>
    <dbReference type="NCBI Taxonomy" id="1274662"/>
    <lineage>
        <taxon>Eukaryota</taxon>
        <taxon>Viridiplantae</taxon>
        <taxon>Chlorophyta</taxon>
        <taxon>core chlorophytes</taxon>
        <taxon>Trebouxiophyceae</taxon>
        <taxon>Trebouxiophyceae incertae sedis</taxon>
        <taxon>Coccomyxaceae</taxon>
        <taxon>Coccomyxa</taxon>
    </lineage>
</organism>
<feature type="transmembrane region" description="Helical" evidence="9">
    <location>
        <begin position="574"/>
        <end position="595"/>
    </location>
</feature>
<dbReference type="InterPro" id="IPR038377">
    <property type="entry name" value="Na/Glc_symporter_sf"/>
</dbReference>
<dbReference type="InterPro" id="IPR031155">
    <property type="entry name" value="DUR"/>
</dbReference>
<comment type="caution">
    <text evidence="10">The sequence shown here is derived from an EMBL/GenBank/DDBJ whole genome shotgun (WGS) entry which is preliminary data.</text>
</comment>
<gene>
    <name evidence="10" type="primary">g12564</name>
    <name evidence="10" type="ORF">VP750_LOCUS11179</name>
</gene>
<evidence type="ECO:0000256" key="9">
    <source>
        <dbReference type="SAM" id="Phobius"/>
    </source>
</evidence>
<dbReference type="NCBIfam" id="TIGR00813">
    <property type="entry name" value="sss"/>
    <property type="match status" value="1"/>
</dbReference>
<feature type="transmembrane region" description="Helical" evidence="9">
    <location>
        <begin position="417"/>
        <end position="436"/>
    </location>
</feature>
<evidence type="ECO:0000256" key="5">
    <source>
        <dbReference type="ARBA" id="ARBA00022989"/>
    </source>
</evidence>
<sequence>MPVHPDVPNLFGLHQFDGATSFFAGMPPLSEGAGYAVVVGFGAFFSIFTTILVFLDYRFGGTKQTSEQFNCGGRSIKQGLIAVDIVSHWTWAATLLQSSNVAYKNGVSGPFWYAAGATIQILLFGILAIEVKRKAPTAHTVLEIINARWGRPAHITFFIFCIMTNILVTSMLLLGGAAVMNSLTGMNIYAAAMLIPIGIILYTVAGGLKATFISSYIHTVIIYVVLCLFSFMVYTPSSVPTLGSPSKVWENLKVISEQFPVEGNKGGSYLTMLSKGGFVFGIINIIGNFGTVYNDQGYWQSAIAARPSAAHTGYLLGGVMWFCIPFTLATTMGLAALALDLPITLEEAGSGLVPPAAAVFILGHSGAILMVTMLFMAVTSAGSAELVAVSSLFTYDLYKTYINKNANGKTIVRMSQYIIVAFGCFMGVMAIILLEIGLNLGYVYLLMGVLIGSAVVPIACCLSWSKCTATAAISGAWGGLAASITCWLVYTKCVYGEISLETTGKDYPMLLGNLVAILFSALIVVVVSLIKPDNYDWKTTREIAMVDDSETGFAEDGPDSPAAMEHAYKWILKYGGGLAFILIIAWPCLALPAGVFSKGYFTFWVIISIIWGLIAAFLATFLPLWESREVLVRIFVQAVTCNRASPEAMAKFGSFMGKPGVPRVRGGSAYVQPDKTVHDPKTANGDLELGPNKPVTAPAEQKAVP</sequence>
<protein>
    <submittedName>
        <fullName evidence="10">G12564 protein</fullName>
    </submittedName>
</protein>
<dbReference type="PANTHER" id="PTHR46154">
    <property type="match status" value="1"/>
</dbReference>
<feature type="transmembrane region" description="Helical" evidence="9">
    <location>
        <begin position="471"/>
        <end position="490"/>
    </location>
</feature>
<feature type="transmembrane region" description="Helical" evidence="9">
    <location>
        <begin position="510"/>
        <end position="530"/>
    </location>
</feature>
<feature type="transmembrane region" description="Helical" evidence="9">
    <location>
        <begin position="33"/>
        <end position="59"/>
    </location>
</feature>
<evidence type="ECO:0000256" key="2">
    <source>
        <dbReference type="ARBA" id="ARBA00006434"/>
    </source>
</evidence>
<evidence type="ECO:0000256" key="3">
    <source>
        <dbReference type="ARBA" id="ARBA00022448"/>
    </source>
</evidence>
<evidence type="ECO:0000256" key="8">
    <source>
        <dbReference type="SAM" id="MobiDB-lite"/>
    </source>
</evidence>
<feature type="transmembrane region" description="Helical" evidence="9">
    <location>
        <begin position="601"/>
        <end position="625"/>
    </location>
</feature>
<feature type="transmembrane region" description="Helical" evidence="9">
    <location>
        <begin position="111"/>
        <end position="129"/>
    </location>
</feature>
<keyword evidence="5 9" id="KW-1133">Transmembrane helix</keyword>
<keyword evidence="3" id="KW-0813">Transport</keyword>
<feature type="transmembrane region" description="Helical" evidence="9">
    <location>
        <begin position="272"/>
        <end position="293"/>
    </location>
</feature>
<feature type="transmembrane region" description="Helical" evidence="9">
    <location>
        <begin position="314"/>
        <end position="337"/>
    </location>
</feature>
<evidence type="ECO:0000256" key="7">
    <source>
        <dbReference type="RuleBase" id="RU362091"/>
    </source>
</evidence>
<feature type="transmembrane region" description="Helical" evidence="9">
    <location>
        <begin position="186"/>
        <end position="204"/>
    </location>
</feature>
<dbReference type="Gene3D" id="1.20.1730.10">
    <property type="entry name" value="Sodium/glucose cotransporter"/>
    <property type="match status" value="1"/>
</dbReference>
<dbReference type="Proteomes" id="UP001497392">
    <property type="component" value="Unassembled WGS sequence"/>
</dbReference>
<feature type="transmembrane region" description="Helical" evidence="9">
    <location>
        <begin position="155"/>
        <end position="180"/>
    </location>
</feature>
<evidence type="ECO:0000256" key="4">
    <source>
        <dbReference type="ARBA" id="ARBA00022692"/>
    </source>
</evidence>
<keyword evidence="4 9" id="KW-0812">Transmembrane</keyword>
<proteinExistence type="inferred from homology"/>
<feature type="region of interest" description="Disordered" evidence="8">
    <location>
        <begin position="666"/>
        <end position="705"/>
    </location>
</feature>
<dbReference type="Pfam" id="PF00474">
    <property type="entry name" value="SSF"/>
    <property type="match status" value="1"/>
</dbReference>
<evidence type="ECO:0000313" key="11">
    <source>
        <dbReference type="Proteomes" id="UP001497392"/>
    </source>
</evidence>
<dbReference type="EMBL" id="CAXHTA020000020">
    <property type="protein sequence ID" value="CAL5229273.1"/>
    <property type="molecule type" value="Genomic_DNA"/>
</dbReference>